<dbReference type="PANTHER" id="PTHR24028:SF296">
    <property type="entry name" value="PROTOCADHERIN 1 GAMMA 11 PRECURSOR-RELATED"/>
    <property type="match status" value="1"/>
</dbReference>
<keyword evidence="6" id="KW-1133">Transmembrane helix</keyword>
<evidence type="ECO:0000256" key="4">
    <source>
        <dbReference type="ARBA" id="ARBA00022837"/>
    </source>
</evidence>
<evidence type="ECO:0000256" key="6">
    <source>
        <dbReference type="ARBA" id="ARBA00022989"/>
    </source>
</evidence>
<dbReference type="FunFam" id="2.60.40.60:FF:000002">
    <property type="entry name" value="Protocadherin alpha 2"/>
    <property type="match status" value="1"/>
</dbReference>
<evidence type="ECO:0000313" key="12">
    <source>
        <dbReference type="Proteomes" id="UP000694402"/>
    </source>
</evidence>
<dbReference type="GO" id="GO:0005886">
    <property type="term" value="C:plasma membrane"/>
    <property type="evidence" value="ECO:0007669"/>
    <property type="project" value="InterPro"/>
</dbReference>
<dbReference type="PANTHER" id="PTHR24028">
    <property type="entry name" value="CADHERIN-87A"/>
    <property type="match status" value="1"/>
</dbReference>
<evidence type="ECO:0000256" key="3">
    <source>
        <dbReference type="ARBA" id="ARBA00022737"/>
    </source>
</evidence>
<protein>
    <recommendedName>
        <fullName evidence="10">Cadherin domain-containing protein</fullName>
    </recommendedName>
</protein>
<reference evidence="11" key="2">
    <citation type="submission" date="2025-08" db="UniProtKB">
        <authorList>
            <consortium name="Ensembl"/>
        </authorList>
    </citation>
    <scope>IDENTIFICATION</scope>
</reference>
<organism evidence="11 12">
    <name type="scientific">Oncorhynchus tshawytscha</name>
    <name type="common">Chinook salmon</name>
    <name type="synonym">Salmo tshawytscha</name>
    <dbReference type="NCBI Taxonomy" id="74940"/>
    <lineage>
        <taxon>Eukaryota</taxon>
        <taxon>Metazoa</taxon>
        <taxon>Chordata</taxon>
        <taxon>Craniata</taxon>
        <taxon>Vertebrata</taxon>
        <taxon>Euteleostomi</taxon>
        <taxon>Actinopterygii</taxon>
        <taxon>Neopterygii</taxon>
        <taxon>Teleostei</taxon>
        <taxon>Protacanthopterygii</taxon>
        <taxon>Salmoniformes</taxon>
        <taxon>Salmonidae</taxon>
        <taxon>Salmoninae</taxon>
        <taxon>Oncorhynchus</taxon>
    </lineage>
</organism>
<comment type="subcellular location">
    <subcellularLocation>
        <location evidence="1">Membrane</location>
        <topology evidence="1">Single-pass membrane protein</topology>
    </subcellularLocation>
</comment>
<dbReference type="SMART" id="SM00112">
    <property type="entry name" value="CA"/>
    <property type="match status" value="2"/>
</dbReference>
<dbReference type="PRINTS" id="PR00205">
    <property type="entry name" value="CADHERIN"/>
</dbReference>
<dbReference type="GeneTree" id="ENSGT00940000165759"/>
<dbReference type="PROSITE" id="PS50268">
    <property type="entry name" value="CADHERIN_2"/>
    <property type="match status" value="2"/>
</dbReference>
<keyword evidence="7" id="KW-0472">Membrane</keyword>
<dbReference type="GO" id="GO:0009653">
    <property type="term" value="P:anatomical structure morphogenesis"/>
    <property type="evidence" value="ECO:0007669"/>
    <property type="project" value="UniProtKB-ARBA"/>
</dbReference>
<dbReference type="InterPro" id="IPR002126">
    <property type="entry name" value="Cadherin-like_dom"/>
</dbReference>
<feature type="domain" description="Cadherin" evidence="10">
    <location>
        <begin position="134"/>
        <end position="238"/>
    </location>
</feature>
<dbReference type="InterPro" id="IPR015919">
    <property type="entry name" value="Cadherin-like_sf"/>
</dbReference>
<evidence type="ECO:0000313" key="11">
    <source>
        <dbReference type="Ensembl" id="ENSOTSP00005151943.1"/>
    </source>
</evidence>
<evidence type="ECO:0000256" key="1">
    <source>
        <dbReference type="ARBA" id="ARBA00004167"/>
    </source>
</evidence>
<dbReference type="FunFam" id="2.60.40.60:FF:000129">
    <property type="entry name" value="protocadherin alpha-C2 isoform X1"/>
    <property type="match status" value="1"/>
</dbReference>
<keyword evidence="5" id="KW-0130">Cell adhesion</keyword>
<reference evidence="12" key="1">
    <citation type="journal article" date="2018" name="PLoS ONE">
        <title>Chinook salmon (Oncorhynchus tshawytscha) genome and transcriptome.</title>
        <authorList>
            <person name="Christensen K.A."/>
            <person name="Leong J.S."/>
            <person name="Sakhrani D."/>
            <person name="Biagi C.A."/>
            <person name="Minkley D.R."/>
            <person name="Withler R.E."/>
            <person name="Rondeau E.B."/>
            <person name="Koop B.F."/>
            <person name="Devlin R.H."/>
        </authorList>
    </citation>
    <scope>NUCLEOTIDE SEQUENCE [LARGE SCALE GENOMIC DNA]</scope>
</reference>
<accession>A0AAZ3SFU8</accession>
<evidence type="ECO:0000256" key="8">
    <source>
        <dbReference type="ARBA" id="ARBA00023180"/>
    </source>
</evidence>
<dbReference type="AlphaFoldDB" id="A0AAZ3SFU8"/>
<sequence>TTETSSLSTCVLNIEITVLDANDNAPVFNQSVYRATVMENVPKGTYIITVNATDTDSGLNGLVHYSISKMQNNVDNVFDINKNTGFISLVGQLDYEKDKKYEVSIEATDQGGLTDSSKVVVDVIDVNDNVPVISVMSFTSPVSEDSPLGTTIGIIHVKDLDSGENGQVSCSLDQNIPFNIKSNLRNYYTLVTDAVLDRESVSEYNITVVGTDAGSPTLSSKKTFHLKVSDVNDNAPVFPHGVYNSYIAENNSPGVSIFTVRCHSVSDTFSYTFLPNSNYSVFTKSLWGGF</sequence>
<dbReference type="GO" id="GO:0005509">
    <property type="term" value="F:calcium ion binding"/>
    <property type="evidence" value="ECO:0007669"/>
    <property type="project" value="UniProtKB-UniRule"/>
</dbReference>
<dbReference type="InterPro" id="IPR020894">
    <property type="entry name" value="Cadherin_CS"/>
</dbReference>
<dbReference type="PROSITE" id="PS00232">
    <property type="entry name" value="CADHERIN_1"/>
    <property type="match status" value="2"/>
</dbReference>
<keyword evidence="4 9" id="KW-0106">Calcium</keyword>
<proteinExistence type="predicted"/>
<evidence type="ECO:0000256" key="7">
    <source>
        <dbReference type="ARBA" id="ARBA00023136"/>
    </source>
</evidence>
<dbReference type="GO" id="GO:0007156">
    <property type="term" value="P:homophilic cell adhesion via plasma membrane adhesion molecules"/>
    <property type="evidence" value="ECO:0007669"/>
    <property type="project" value="InterPro"/>
</dbReference>
<evidence type="ECO:0000256" key="2">
    <source>
        <dbReference type="ARBA" id="ARBA00022692"/>
    </source>
</evidence>
<dbReference type="Proteomes" id="UP000694402">
    <property type="component" value="Unassembled WGS sequence"/>
</dbReference>
<dbReference type="SUPFAM" id="SSF49313">
    <property type="entry name" value="Cadherin-like"/>
    <property type="match status" value="3"/>
</dbReference>
<name>A0AAZ3SFU8_ONCTS</name>
<evidence type="ECO:0000259" key="10">
    <source>
        <dbReference type="PROSITE" id="PS50268"/>
    </source>
</evidence>
<dbReference type="Ensembl" id="ENSOTST00005149718.1">
    <property type="protein sequence ID" value="ENSOTSP00005151943.1"/>
    <property type="gene ID" value="ENSOTSG00005066373.1"/>
</dbReference>
<dbReference type="Pfam" id="PF00028">
    <property type="entry name" value="Cadherin"/>
    <property type="match status" value="2"/>
</dbReference>
<keyword evidence="3" id="KW-0677">Repeat</keyword>
<dbReference type="Gene3D" id="2.60.40.60">
    <property type="entry name" value="Cadherins"/>
    <property type="match status" value="3"/>
</dbReference>
<evidence type="ECO:0000256" key="5">
    <source>
        <dbReference type="ARBA" id="ARBA00022889"/>
    </source>
</evidence>
<dbReference type="CDD" id="cd11304">
    <property type="entry name" value="Cadherin_repeat"/>
    <property type="match status" value="2"/>
</dbReference>
<feature type="domain" description="Cadherin" evidence="10">
    <location>
        <begin position="29"/>
        <end position="133"/>
    </location>
</feature>
<dbReference type="InterPro" id="IPR050174">
    <property type="entry name" value="Protocadherin/Cadherin-CA"/>
</dbReference>
<keyword evidence="12" id="KW-1185">Reference proteome</keyword>
<keyword evidence="2" id="KW-0812">Transmembrane</keyword>
<keyword evidence="8" id="KW-0325">Glycoprotein</keyword>
<evidence type="ECO:0000256" key="9">
    <source>
        <dbReference type="PROSITE-ProRule" id="PRU00043"/>
    </source>
</evidence>
<reference evidence="11" key="3">
    <citation type="submission" date="2025-09" db="UniProtKB">
        <authorList>
            <consortium name="Ensembl"/>
        </authorList>
    </citation>
    <scope>IDENTIFICATION</scope>
</reference>